<gene>
    <name evidence="2" type="primary">SIX3</name>
</gene>
<organism evidence="2">
    <name type="scientific">Fusarium oxysporum</name>
    <name type="common">Fusarium vascular wilt</name>
    <dbReference type="NCBI Taxonomy" id="5507"/>
    <lineage>
        <taxon>Eukaryota</taxon>
        <taxon>Fungi</taxon>
        <taxon>Dikarya</taxon>
        <taxon>Ascomycota</taxon>
        <taxon>Pezizomycotina</taxon>
        <taxon>Sordariomycetes</taxon>
        <taxon>Hypocreomycetidae</taxon>
        <taxon>Hypocreales</taxon>
        <taxon>Nectriaceae</taxon>
        <taxon>Fusarium</taxon>
        <taxon>Fusarium oxysporum species complex</taxon>
    </lineage>
</organism>
<dbReference type="EMBL" id="MK906604">
    <property type="protein sequence ID" value="QMX85376.1"/>
    <property type="molecule type" value="Genomic_DNA"/>
</dbReference>
<protein>
    <submittedName>
        <fullName evidence="2">Secreted in xylem 3</fullName>
    </submittedName>
</protein>
<dbReference type="Pfam" id="PF24180">
    <property type="entry name" value="Avr2"/>
    <property type="match status" value="1"/>
</dbReference>
<dbReference type="AlphaFoldDB" id="A0A7G5WGW4"/>
<keyword evidence="1" id="KW-0732">Signal</keyword>
<name>A0A7G5WGW4_FUSOX</name>
<dbReference type="InterPro" id="IPR056210">
    <property type="entry name" value="Avr2-like"/>
</dbReference>
<feature type="signal peptide" evidence="1">
    <location>
        <begin position="1"/>
        <end position="19"/>
    </location>
</feature>
<evidence type="ECO:0000256" key="1">
    <source>
        <dbReference type="SAM" id="SignalP"/>
    </source>
</evidence>
<proteinExistence type="predicted"/>
<reference evidence="2" key="1">
    <citation type="submission" date="2019-05" db="EMBL/GenBank/DDBJ databases">
        <authorList>
            <person name="Batson A.M."/>
            <person name="du Toit L.J."/>
        </authorList>
    </citation>
    <scope>NUCLEOTIDE SEQUENCE</scope>
    <source>
        <strain evidence="2">Fus439</strain>
    </source>
</reference>
<sequence>MRFLLLIAMSMTWVCSITGLPVDDADSSVGQLQERGILNCLFPGRPTSSTSFSRTFSTEPIGWARTLSRNPPYEQAGNSRLNYRIYERINGIGGGETVIDVAPPDGHPAIANYEIEVRRIPVATPTAAGECFRTAHLSTGSRGPATISWELDASYTYHLTISEI</sequence>
<feature type="chain" id="PRO_5028924353" evidence="1">
    <location>
        <begin position="20"/>
        <end position="164"/>
    </location>
</feature>
<accession>A0A7G5WGW4</accession>
<evidence type="ECO:0000313" key="2">
    <source>
        <dbReference type="EMBL" id="QMX85376.1"/>
    </source>
</evidence>